<dbReference type="InterPro" id="IPR017901">
    <property type="entry name" value="C-CAP_CF_C-like"/>
</dbReference>
<dbReference type="RefSeq" id="XP_037215374.1">
    <property type="nucleotide sequence ID" value="XM_037368448.1"/>
</dbReference>
<accession>A0A8H6S6F0</accession>
<protein>
    <submittedName>
        <fullName evidence="8">C-CAP/cofactor C-like domain-containing protein</fullName>
    </submittedName>
</protein>
<evidence type="ECO:0000259" key="7">
    <source>
        <dbReference type="PROSITE" id="PS51329"/>
    </source>
</evidence>
<dbReference type="GeneID" id="59350964"/>
<evidence type="ECO:0000256" key="2">
    <source>
        <dbReference type="ARBA" id="ARBA00008848"/>
    </source>
</evidence>
<feature type="domain" description="C-CAP/cofactor C-like" evidence="7">
    <location>
        <begin position="116"/>
        <end position="253"/>
    </location>
</feature>
<evidence type="ECO:0000256" key="1">
    <source>
        <dbReference type="ARBA" id="ARBA00004496"/>
    </source>
</evidence>
<evidence type="ECO:0000256" key="3">
    <source>
        <dbReference type="ARBA" id="ARBA00022490"/>
    </source>
</evidence>
<keyword evidence="9" id="KW-1185">Reference proteome</keyword>
<feature type="region of interest" description="Disordered" evidence="6">
    <location>
        <begin position="102"/>
        <end position="122"/>
    </location>
</feature>
<dbReference type="InterPro" id="IPR012945">
    <property type="entry name" value="Tubulin-bd_cofactor_C_dom"/>
</dbReference>
<reference evidence="8" key="1">
    <citation type="submission" date="2020-05" db="EMBL/GenBank/DDBJ databases">
        <title>Mycena genomes resolve the evolution of fungal bioluminescence.</title>
        <authorList>
            <person name="Tsai I.J."/>
        </authorList>
    </citation>
    <scope>NUCLEOTIDE SEQUENCE</scope>
    <source>
        <strain evidence="8">171206Taipei</strain>
    </source>
</reference>
<keyword evidence="4" id="KW-0007">Acetylation</keyword>
<comment type="subunit">
    <text evidence="5">Supercomplex made of cofactors A to E. Cofactors A and D function by capturing and stabilizing tubulin in a quasi-native conformation. Cofactor E binds to the cofactor D-tubulin complex; interaction with cofactor C then causes the release of tubulin polypeptides that are committed to the native state.</text>
</comment>
<dbReference type="InterPro" id="IPR031925">
    <property type="entry name" value="TBCC_N"/>
</dbReference>
<dbReference type="EMBL" id="JACAZF010000011">
    <property type="protein sequence ID" value="KAF7292946.1"/>
    <property type="molecule type" value="Genomic_DNA"/>
</dbReference>
<name>A0A8H6S6F0_9AGAR</name>
<evidence type="ECO:0000256" key="4">
    <source>
        <dbReference type="ARBA" id="ARBA00022990"/>
    </source>
</evidence>
<keyword evidence="3" id="KW-0963">Cytoplasm</keyword>
<organism evidence="8 9">
    <name type="scientific">Mycena indigotica</name>
    <dbReference type="NCBI Taxonomy" id="2126181"/>
    <lineage>
        <taxon>Eukaryota</taxon>
        <taxon>Fungi</taxon>
        <taxon>Dikarya</taxon>
        <taxon>Basidiomycota</taxon>
        <taxon>Agaricomycotina</taxon>
        <taxon>Agaricomycetes</taxon>
        <taxon>Agaricomycetidae</taxon>
        <taxon>Agaricales</taxon>
        <taxon>Marasmiineae</taxon>
        <taxon>Mycenaceae</taxon>
        <taxon>Mycena</taxon>
    </lineage>
</organism>
<evidence type="ECO:0000313" key="8">
    <source>
        <dbReference type="EMBL" id="KAF7292946.1"/>
    </source>
</evidence>
<dbReference type="GO" id="GO:0007021">
    <property type="term" value="P:tubulin complex assembly"/>
    <property type="evidence" value="ECO:0007669"/>
    <property type="project" value="TreeGrafter"/>
</dbReference>
<evidence type="ECO:0000313" key="9">
    <source>
        <dbReference type="Proteomes" id="UP000636479"/>
    </source>
</evidence>
<dbReference type="Pfam" id="PF07986">
    <property type="entry name" value="TBCC"/>
    <property type="match status" value="1"/>
</dbReference>
<dbReference type="Gene3D" id="2.160.20.70">
    <property type="match status" value="1"/>
</dbReference>
<dbReference type="Gene3D" id="1.20.58.1250">
    <property type="entry name" value="Tubulin Binding Cofactor C, N-terminal domain"/>
    <property type="match status" value="1"/>
</dbReference>
<sequence>MAETTWSFSQEFQIQFQTAHTQLTQRVDEAKSNLTTDGLSELSLDLAKLAKQLADATGSLPNYAQRQYELQVKSLEKSLEDLRGSVPKSKFSFKRKAPVTSSTSVAQSAPTPSLPPPEPATTNLTLSSYTRRYISHTSLPIDNAQTSDLAISDLNQCIVNLLSIPLKLSALHMRNLVDTVLLLPEIAGSVLLHDLRRCIVVVGCHQFRMHTSSLVDIHLSISSNPIIEHCSELRFSSYPATLGGQDKPGVLAVQDFSHIKPTPSPNWKMFDTNSIMPQWPLEVLETENEVAEQLASLLPPKAPVN</sequence>
<dbReference type="AlphaFoldDB" id="A0A8H6S6F0"/>
<dbReference type="Pfam" id="PF16752">
    <property type="entry name" value="TBCC_N"/>
    <property type="match status" value="1"/>
</dbReference>
<dbReference type="PANTHER" id="PTHR15139">
    <property type="entry name" value="TUBULIN FOLDING COFACTOR C"/>
    <property type="match status" value="1"/>
</dbReference>
<dbReference type="PROSITE" id="PS51329">
    <property type="entry name" value="C_CAP_COFACTOR_C"/>
    <property type="match status" value="1"/>
</dbReference>
<comment type="subcellular location">
    <subcellularLocation>
        <location evidence="1">Cytoplasm</location>
    </subcellularLocation>
</comment>
<evidence type="ECO:0000256" key="5">
    <source>
        <dbReference type="ARBA" id="ARBA00026055"/>
    </source>
</evidence>
<proteinExistence type="inferred from homology"/>
<dbReference type="GO" id="GO:0015631">
    <property type="term" value="F:tubulin binding"/>
    <property type="evidence" value="ECO:0007669"/>
    <property type="project" value="InterPro"/>
</dbReference>
<dbReference type="GO" id="GO:0007023">
    <property type="term" value="P:post-chaperonin tubulin folding pathway"/>
    <property type="evidence" value="ECO:0007669"/>
    <property type="project" value="InterPro"/>
</dbReference>
<dbReference type="OrthoDB" id="194775at2759"/>
<comment type="caution">
    <text evidence="8">The sequence shown here is derived from an EMBL/GenBank/DDBJ whole genome shotgun (WGS) entry which is preliminary data.</text>
</comment>
<dbReference type="GO" id="GO:0005737">
    <property type="term" value="C:cytoplasm"/>
    <property type="evidence" value="ECO:0007669"/>
    <property type="project" value="UniProtKB-SubCell"/>
</dbReference>
<dbReference type="InterPro" id="IPR038397">
    <property type="entry name" value="TBCC_N_sf"/>
</dbReference>
<gene>
    <name evidence="8" type="ORF">MIND_01193800</name>
</gene>
<evidence type="ECO:0000256" key="6">
    <source>
        <dbReference type="SAM" id="MobiDB-lite"/>
    </source>
</evidence>
<comment type="similarity">
    <text evidence="2">Belongs to the TBCC family.</text>
</comment>
<dbReference type="InterPro" id="IPR027684">
    <property type="entry name" value="TBCC"/>
</dbReference>
<dbReference type="PANTHER" id="PTHR15139:SF0">
    <property type="entry name" value="TUBULIN-SPECIFIC CHAPERONE C"/>
    <property type="match status" value="1"/>
</dbReference>
<dbReference type="InterPro" id="IPR016098">
    <property type="entry name" value="CAP/MinC_C"/>
</dbReference>
<dbReference type="Proteomes" id="UP000636479">
    <property type="component" value="Unassembled WGS sequence"/>
</dbReference>